<evidence type="ECO:0000313" key="4">
    <source>
        <dbReference type="Proteomes" id="UP000186102"/>
    </source>
</evidence>
<dbReference type="InterPro" id="IPR055592">
    <property type="entry name" value="DUF7168"/>
</dbReference>
<evidence type="ECO:0000313" key="3">
    <source>
        <dbReference type="EMBL" id="OLN29944.1"/>
    </source>
</evidence>
<evidence type="ECO:0000259" key="1">
    <source>
        <dbReference type="Pfam" id="PF10979"/>
    </source>
</evidence>
<reference evidence="3 4" key="1">
    <citation type="submission" date="2016-09" db="EMBL/GenBank/DDBJ databases">
        <title>Complete genome of Desulfosporosinus sp. OL.</title>
        <authorList>
            <person name="Mardanov A."/>
            <person name="Beletsky A."/>
            <person name="Panova A."/>
            <person name="Karnachuk O."/>
            <person name="Ravin N."/>
        </authorList>
    </citation>
    <scope>NUCLEOTIDE SEQUENCE [LARGE SCALE GENOMIC DNA]</scope>
    <source>
        <strain evidence="3 4">OL</strain>
    </source>
</reference>
<dbReference type="Proteomes" id="UP000186102">
    <property type="component" value="Unassembled WGS sequence"/>
</dbReference>
<dbReference type="Pfam" id="PF10979">
    <property type="entry name" value="DUF2786"/>
    <property type="match status" value="1"/>
</dbReference>
<dbReference type="OrthoDB" id="1808266at2"/>
<sequence length="227" mass="25875">MASNEKILEKLRKVLAKANNNPSVEEAETAMLIAQRIMVENNLCMDDVNLTEGNEIKKEAVEVTVSDKKRQMWWEKDLIRIISNNFRCKFFVRRFTYRNNSHLCLIGLKEDVEIAKETISYALKAMTYYSSQYVKENKGSGFSTTQIKNSWLQGFIRGLEAKFKQQVKQNNWGLVLVRDKIVEDAIGKLGLKKSSSRGSSIRAGVSSAYKSGYHQGNSFESRSGVLR</sequence>
<dbReference type="AlphaFoldDB" id="A0A1Q8QRH0"/>
<dbReference type="STRING" id="1888891.DSOL_3284"/>
<dbReference type="Pfam" id="PF23771">
    <property type="entry name" value="DUF7168"/>
    <property type="match status" value="1"/>
</dbReference>
<name>A0A1Q8QRH0_9FIRM</name>
<gene>
    <name evidence="3" type="ORF">DSOL_3284</name>
</gene>
<feature type="domain" description="DUF7168" evidence="2">
    <location>
        <begin position="59"/>
        <end position="186"/>
    </location>
</feature>
<keyword evidence="4" id="KW-1185">Reference proteome</keyword>
<proteinExistence type="predicted"/>
<evidence type="ECO:0000259" key="2">
    <source>
        <dbReference type="Pfam" id="PF23771"/>
    </source>
</evidence>
<dbReference type="EMBL" id="MLBF01000028">
    <property type="protein sequence ID" value="OLN29944.1"/>
    <property type="molecule type" value="Genomic_DNA"/>
</dbReference>
<dbReference type="RefSeq" id="WP_075365794.1">
    <property type="nucleotide sequence ID" value="NZ_MLBF01000028.1"/>
</dbReference>
<protein>
    <submittedName>
        <fullName evidence="3">Uncharacterized protein</fullName>
    </submittedName>
</protein>
<organism evidence="3 4">
    <name type="scientific">Desulfosporosinus metallidurans</name>
    <dbReference type="NCBI Taxonomy" id="1888891"/>
    <lineage>
        <taxon>Bacteria</taxon>
        <taxon>Bacillati</taxon>
        <taxon>Bacillota</taxon>
        <taxon>Clostridia</taxon>
        <taxon>Eubacteriales</taxon>
        <taxon>Desulfitobacteriaceae</taxon>
        <taxon>Desulfosporosinus</taxon>
    </lineage>
</organism>
<comment type="caution">
    <text evidence="3">The sequence shown here is derived from an EMBL/GenBank/DDBJ whole genome shotgun (WGS) entry which is preliminary data.</text>
</comment>
<feature type="domain" description="DUF2786" evidence="1">
    <location>
        <begin position="6"/>
        <end position="43"/>
    </location>
</feature>
<dbReference type="InterPro" id="IPR024498">
    <property type="entry name" value="DUF2786"/>
</dbReference>
<accession>A0A1Q8QRH0</accession>